<dbReference type="AlphaFoldDB" id="A0A815SJT7"/>
<gene>
    <name evidence="2" type="ORF">VCS650_LOCUS41690</name>
</gene>
<protein>
    <submittedName>
        <fullName evidence="2">Uncharacterized protein</fullName>
    </submittedName>
</protein>
<feature type="compositionally biased region" description="Basic and acidic residues" evidence="1">
    <location>
        <begin position="96"/>
        <end position="106"/>
    </location>
</feature>
<sequence length="167" mass="17891">MNSSMYQNDDNETAVQPSLSAVADPTVWGHAFYGDAMACAASVAACTGHKRPMVRGIPDQVCSWPVPAVMAGTNTRHVGRHANQPTCHISNSSNSSEKRSFSEDIDAQTKKIKIETPVLAQKASMPSGASAVAPKFISAAAIVASRLEITDEEFLKFAIDFEREHGI</sequence>
<reference evidence="2" key="1">
    <citation type="submission" date="2021-02" db="EMBL/GenBank/DDBJ databases">
        <authorList>
            <person name="Nowell W R."/>
        </authorList>
    </citation>
    <scope>NUCLEOTIDE SEQUENCE</scope>
</reference>
<name>A0A815SJT7_9BILA</name>
<organism evidence="2 3">
    <name type="scientific">Adineta steineri</name>
    <dbReference type="NCBI Taxonomy" id="433720"/>
    <lineage>
        <taxon>Eukaryota</taxon>
        <taxon>Metazoa</taxon>
        <taxon>Spiralia</taxon>
        <taxon>Gnathifera</taxon>
        <taxon>Rotifera</taxon>
        <taxon>Eurotatoria</taxon>
        <taxon>Bdelloidea</taxon>
        <taxon>Adinetida</taxon>
        <taxon>Adinetidae</taxon>
        <taxon>Adineta</taxon>
    </lineage>
</organism>
<accession>A0A815SJT7</accession>
<proteinExistence type="predicted"/>
<comment type="caution">
    <text evidence="2">The sequence shown here is derived from an EMBL/GenBank/DDBJ whole genome shotgun (WGS) entry which is preliminary data.</text>
</comment>
<evidence type="ECO:0000313" key="2">
    <source>
        <dbReference type="EMBL" id="CAF1490735.1"/>
    </source>
</evidence>
<evidence type="ECO:0000313" key="3">
    <source>
        <dbReference type="Proteomes" id="UP000663891"/>
    </source>
</evidence>
<feature type="region of interest" description="Disordered" evidence="1">
    <location>
        <begin position="78"/>
        <end position="106"/>
    </location>
</feature>
<dbReference type="EMBL" id="CAJNON010001892">
    <property type="protein sequence ID" value="CAF1490735.1"/>
    <property type="molecule type" value="Genomic_DNA"/>
</dbReference>
<evidence type="ECO:0000256" key="1">
    <source>
        <dbReference type="SAM" id="MobiDB-lite"/>
    </source>
</evidence>
<dbReference type="Proteomes" id="UP000663891">
    <property type="component" value="Unassembled WGS sequence"/>
</dbReference>